<comment type="subcellular location">
    <subcellularLocation>
        <location evidence="1">Nucleus</location>
    </subcellularLocation>
</comment>
<feature type="domain" description="C2H2-type" evidence="13">
    <location>
        <begin position="876"/>
        <end position="902"/>
    </location>
</feature>
<dbReference type="PROSITE" id="PS00028">
    <property type="entry name" value="ZINC_FINGER_C2H2_1"/>
    <property type="match status" value="11"/>
</dbReference>
<keyword evidence="10" id="KW-0539">Nucleus</keyword>
<dbReference type="InterPro" id="IPR036236">
    <property type="entry name" value="Znf_C2H2_sf"/>
</dbReference>
<feature type="compositionally biased region" description="Low complexity" evidence="12">
    <location>
        <begin position="15"/>
        <end position="33"/>
    </location>
</feature>
<feature type="domain" description="C2H2-type" evidence="13">
    <location>
        <begin position="614"/>
        <end position="642"/>
    </location>
</feature>
<evidence type="ECO:0000256" key="1">
    <source>
        <dbReference type="ARBA" id="ARBA00004123"/>
    </source>
</evidence>
<feature type="domain" description="C2H2-type" evidence="13">
    <location>
        <begin position="508"/>
        <end position="535"/>
    </location>
</feature>
<dbReference type="PANTHER" id="PTHR16515:SF66">
    <property type="entry name" value="C2H2-TYPE DOMAIN-CONTAINING PROTEIN"/>
    <property type="match status" value="1"/>
</dbReference>
<comment type="caution">
    <text evidence="14">The sequence shown here is derived from an EMBL/GenBank/DDBJ whole genome shotgun (WGS) entry which is preliminary data.</text>
</comment>
<evidence type="ECO:0000256" key="10">
    <source>
        <dbReference type="ARBA" id="ARBA00023242"/>
    </source>
</evidence>
<evidence type="ECO:0000256" key="6">
    <source>
        <dbReference type="ARBA" id="ARBA00022833"/>
    </source>
</evidence>
<keyword evidence="8" id="KW-0238">DNA-binding</keyword>
<feature type="domain" description="C2H2-type" evidence="13">
    <location>
        <begin position="792"/>
        <end position="819"/>
    </location>
</feature>
<keyword evidence="4" id="KW-0677">Repeat</keyword>
<dbReference type="Proteomes" id="UP001519460">
    <property type="component" value="Unassembled WGS sequence"/>
</dbReference>
<proteinExistence type="inferred from homology"/>
<dbReference type="Pfam" id="PF00096">
    <property type="entry name" value="zf-C2H2"/>
    <property type="match status" value="4"/>
</dbReference>
<keyword evidence="15" id="KW-1185">Reference proteome</keyword>
<feature type="domain" description="C2H2-type" evidence="13">
    <location>
        <begin position="820"/>
        <end position="847"/>
    </location>
</feature>
<evidence type="ECO:0000313" key="14">
    <source>
        <dbReference type="EMBL" id="KAK7494312.1"/>
    </source>
</evidence>
<reference evidence="14 15" key="1">
    <citation type="journal article" date="2023" name="Sci. Data">
        <title>Genome assembly of the Korean intertidal mud-creeper Batillaria attramentaria.</title>
        <authorList>
            <person name="Patra A.K."/>
            <person name="Ho P.T."/>
            <person name="Jun S."/>
            <person name="Lee S.J."/>
            <person name="Kim Y."/>
            <person name="Won Y.J."/>
        </authorList>
    </citation>
    <scope>NUCLEOTIDE SEQUENCE [LARGE SCALE GENOMIC DNA]</scope>
    <source>
        <strain evidence="14">Wonlab-2016</strain>
    </source>
</reference>
<dbReference type="AlphaFoldDB" id="A0ABD0L4I7"/>
<keyword evidence="5 11" id="KW-0863">Zinc-finger</keyword>
<dbReference type="Gene3D" id="3.30.160.60">
    <property type="entry name" value="Classic Zinc Finger"/>
    <property type="match status" value="10"/>
</dbReference>
<evidence type="ECO:0000256" key="3">
    <source>
        <dbReference type="ARBA" id="ARBA00022723"/>
    </source>
</evidence>
<protein>
    <recommendedName>
        <fullName evidence="13">C2H2-type domain-containing protein</fullName>
    </recommendedName>
</protein>
<evidence type="ECO:0000256" key="5">
    <source>
        <dbReference type="ARBA" id="ARBA00022771"/>
    </source>
</evidence>
<evidence type="ECO:0000313" key="15">
    <source>
        <dbReference type="Proteomes" id="UP001519460"/>
    </source>
</evidence>
<feature type="domain" description="C2H2-type" evidence="13">
    <location>
        <begin position="763"/>
        <end position="791"/>
    </location>
</feature>
<evidence type="ECO:0000256" key="7">
    <source>
        <dbReference type="ARBA" id="ARBA00023015"/>
    </source>
</evidence>
<evidence type="ECO:0000256" key="8">
    <source>
        <dbReference type="ARBA" id="ARBA00023125"/>
    </source>
</evidence>
<dbReference type="GO" id="GO:0005634">
    <property type="term" value="C:nucleus"/>
    <property type="evidence" value="ECO:0007669"/>
    <property type="project" value="UniProtKB-SubCell"/>
</dbReference>
<dbReference type="FunFam" id="3.30.160.60:FF:000446">
    <property type="entry name" value="Zinc finger protein"/>
    <property type="match status" value="2"/>
</dbReference>
<evidence type="ECO:0000256" key="4">
    <source>
        <dbReference type="ARBA" id="ARBA00022737"/>
    </source>
</evidence>
<feature type="domain" description="C2H2-type" evidence="13">
    <location>
        <begin position="536"/>
        <end position="563"/>
    </location>
</feature>
<feature type="region of interest" description="Disordered" evidence="12">
    <location>
        <begin position="1"/>
        <end position="33"/>
    </location>
</feature>
<dbReference type="FunFam" id="3.30.160.60:FF:002343">
    <property type="entry name" value="Zinc finger protein 33A"/>
    <property type="match status" value="1"/>
</dbReference>
<dbReference type="SMART" id="SM00355">
    <property type="entry name" value="ZnF_C2H2"/>
    <property type="match status" value="13"/>
</dbReference>
<accession>A0ABD0L4I7</accession>
<dbReference type="InterPro" id="IPR050331">
    <property type="entry name" value="Zinc_finger"/>
</dbReference>
<evidence type="ECO:0000256" key="12">
    <source>
        <dbReference type="SAM" id="MobiDB-lite"/>
    </source>
</evidence>
<keyword evidence="3" id="KW-0479">Metal-binding</keyword>
<dbReference type="FunFam" id="3.30.160.60:FF:001557">
    <property type="entry name" value="Transcription factor E4F1"/>
    <property type="match status" value="1"/>
</dbReference>
<sequence length="902" mass="101382">MIMDAANSATEGIKTTTTVNTPSPVSPISVPETGGRVPFDLDSNISTRWRNIGNKEGLETDFQIANFLVQFSHSFRYENHRRSRADHCIRCGTCLTLYCMGCCRFVQTASSETATDFTPSNAPMKLGDDKELLSCAGMYVTDTNTQQPEAFTECKQEKEMKTKPCGDIHAVSEEIFSQRPLPFHIKAETDVTAMASETPPNENHADMTQELQKVQDSSPSCKMSPRSPKAHDAFEAVIFPKIPEPMKAFEVTEVHVHDSPLCSDSPHVRDSPHVPKSLDVLKSPSVPKSPFVLNTCDAPEAVIFPTVPKPMKTFKLAEVHDSLQCSDSTSIPDSPDVPDLPVLPRSLRVSDSSKTHCMQHPPNSSEVSDPTKNAEFLETPWACSPEVTVSNPVGLEQGQGSHFHVRDDVNSVFGHNTDLKGGEDQDTNVEVEESHVLPHTGVDNYTTTPDQVSCDSHCSVKPCSIKLKRMFCCGECKTAGFTDSASLNSHMLNHQKEKVFVSKAMKPYKCQTCRLTFSCSSGLRRHMSENVGKKPYVCNACNSAFTHVCKMRQHMLKHGEKMQLSCEMCQKTFVSLHQWRVHMEEHAETHRIQNLCGVPSSDHREAAGHLIKSHASGECKKSFAQARDLEKRVQFKHTGERSSVCEICGLSFADVKVMKKHRQIHKRGREKRFVCEVCNSRFHHHASLKYHRLTHSGQKSFVCEHCKIAFYTASHLKCHVKLKHLGTSRPRTKAISCHICLTLLRSKSHLKEHMHLHTGEKPYTCDVCSSAFVTLQNVRRHKATAHTEERPYVCEHCSTTFKTICTLKIHLRTHTKEKPYVCDQCGATFSQHNAMTRHALRHSGKKPYTCQQCGISFTQSYSLTIHMRRHTGERPYKCQVCDSSFIDSYGLKKHCLKHTLHK</sequence>
<dbReference type="GO" id="GO:0045944">
    <property type="term" value="P:positive regulation of transcription by RNA polymerase II"/>
    <property type="evidence" value="ECO:0007669"/>
    <property type="project" value="UniProtKB-ARBA"/>
</dbReference>
<dbReference type="PANTHER" id="PTHR16515">
    <property type="entry name" value="PR DOMAIN ZINC FINGER PROTEIN"/>
    <property type="match status" value="1"/>
</dbReference>
<gene>
    <name evidence="14" type="ORF">BaRGS_00014415</name>
</gene>
<comment type="similarity">
    <text evidence="2">Belongs to the krueppel C2H2-type zinc-finger protein family.</text>
</comment>
<dbReference type="GO" id="GO:0008270">
    <property type="term" value="F:zinc ion binding"/>
    <property type="evidence" value="ECO:0007669"/>
    <property type="project" value="UniProtKB-KW"/>
</dbReference>
<dbReference type="SUPFAM" id="SSF57667">
    <property type="entry name" value="beta-beta-alpha zinc fingers"/>
    <property type="match status" value="6"/>
</dbReference>
<dbReference type="GO" id="GO:0003677">
    <property type="term" value="F:DNA binding"/>
    <property type="evidence" value="ECO:0007669"/>
    <property type="project" value="UniProtKB-KW"/>
</dbReference>
<evidence type="ECO:0000259" key="13">
    <source>
        <dbReference type="PROSITE" id="PS50157"/>
    </source>
</evidence>
<dbReference type="EMBL" id="JACVVK020000084">
    <property type="protein sequence ID" value="KAK7494312.1"/>
    <property type="molecule type" value="Genomic_DNA"/>
</dbReference>
<dbReference type="FunFam" id="3.30.160.60:FF:000508">
    <property type="entry name" value="Myeloid zinc finger 1"/>
    <property type="match status" value="1"/>
</dbReference>
<feature type="domain" description="C2H2-type" evidence="13">
    <location>
        <begin position="643"/>
        <end position="670"/>
    </location>
</feature>
<name>A0ABD0L4I7_9CAEN</name>
<feature type="domain" description="C2H2-type" evidence="13">
    <location>
        <begin position="848"/>
        <end position="875"/>
    </location>
</feature>
<feature type="domain" description="C2H2-type" evidence="13">
    <location>
        <begin position="735"/>
        <end position="762"/>
    </location>
</feature>
<evidence type="ECO:0000256" key="2">
    <source>
        <dbReference type="ARBA" id="ARBA00006991"/>
    </source>
</evidence>
<dbReference type="PROSITE" id="PS50157">
    <property type="entry name" value="ZINC_FINGER_C2H2_2"/>
    <property type="match status" value="12"/>
</dbReference>
<dbReference type="InterPro" id="IPR013087">
    <property type="entry name" value="Znf_C2H2_type"/>
</dbReference>
<keyword evidence="6" id="KW-0862">Zinc</keyword>
<feature type="domain" description="C2H2-type" evidence="13">
    <location>
        <begin position="701"/>
        <end position="729"/>
    </location>
</feature>
<feature type="region of interest" description="Disordered" evidence="12">
    <location>
        <begin position="351"/>
        <end position="371"/>
    </location>
</feature>
<evidence type="ECO:0000256" key="9">
    <source>
        <dbReference type="ARBA" id="ARBA00023163"/>
    </source>
</evidence>
<keyword evidence="9" id="KW-0804">Transcription</keyword>
<dbReference type="GO" id="GO:0042802">
    <property type="term" value="F:identical protein binding"/>
    <property type="evidence" value="ECO:0007669"/>
    <property type="project" value="UniProtKB-ARBA"/>
</dbReference>
<evidence type="ECO:0000256" key="11">
    <source>
        <dbReference type="PROSITE-ProRule" id="PRU00042"/>
    </source>
</evidence>
<organism evidence="14 15">
    <name type="scientific">Batillaria attramentaria</name>
    <dbReference type="NCBI Taxonomy" id="370345"/>
    <lineage>
        <taxon>Eukaryota</taxon>
        <taxon>Metazoa</taxon>
        <taxon>Spiralia</taxon>
        <taxon>Lophotrochozoa</taxon>
        <taxon>Mollusca</taxon>
        <taxon>Gastropoda</taxon>
        <taxon>Caenogastropoda</taxon>
        <taxon>Sorbeoconcha</taxon>
        <taxon>Cerithioidea</taxon>
        <taxon>Batillariidae</taxon>
        <taxon>Batillaria</taxon>
    </lineage>
</organism>
<keyword evidence="7" id="KW-0805">Transcription regulation</keyword>
<feature type="domain" description="C2H2-type" evidence="13">
    <location>
        <begin position="673"/>
        <end position="700"/>
    </location>
</feature>